<keyword evidence="1" id="KW-0812">Transmembrane</keyword>
<dbReference type="InterPro" id="IPR025441">
    <property type="entry name" value="DUF4181"/>
</dbReference>
<evidence type="ECO:0000256" key="1">
    <source>
        <dbReference type="SAM" id="Phobius"/>
    </source>
</evidence>
<comment type="caution">
    <text evidence="2">The sequence shown here is derived from an EMBL/GenBank/DDBJ whole genome shotgun (WGS) entry which is preliminary data.</text>
</comment>
<keyword evidence="1" id="KW-0472">Membrane</keyword>
<feature type="transmembrane region" description="Helical" evidence="1">
    <location>
        <begin position="45"/>
        <end position="67"/>
    </location>
</feature>
<dbReference type="EMBL" id="LNQP01000057">
    <property type="protein sequence ID" value="KSU87001.1"/>
    <property type="molecule type" value="Genomic_DNA"/>
</dbReference>
<name>A0A0V8JJ54_9BACI</name>
<sequence length="126" mass="14916">MNYEGLIGVILLFILYFSTSHYYLKKRLNIQEKRVSLFSKDRKRLYRVIEGIIVVLFIYFLGVVTFSERSDEFPIWIRALPVCGFFILVDTLRGIEHWMTDKESKSYVYEFLGVVFMLALLVIISL</sequence>
<proteinExistence type="predicted"/>
<dbReference type="Proteomes" id="UP000053681">
    <property type="component" value="Unassembled WGS sequence"/>
</dbReference>
<dbReference type="AlphaFoldDB" id="A0A0V8JJ54"/>
<reference evidence="2 3" key="1">
    <citation type="submission" date="2015-11" db="EMBL/GenBank/DDBJ databases">
        <title>Bacillus caseinolyticus sp nov.</title>
        <authorList>
            <person name="Dastager S.G."/>
            <person name="Mawlankar R."/>
        </authorList>
    </citation>
    <scope>NUCLEOTIDE SEQUENCE [LARGE SCALE GENOMIC DNA]</scope>
    <source>
        <strain evidence="2 3">SGD-V-76</strain>
    </source>
</reference>
<keyword evidence="3" id="KW-1185">Reference proteome</keyword>
<dbReference type="Pfam" id="PF13789">
    <property type="entry name" value="DUF4181"/>
    <property type="match status" value="1"/>
</dbReference>
<evidence type="ECO:0000313" key="3">
    <source>
        <dbReference type="Proteomes" id="UP000053681"/>
    </source>
</evidence>
<accession>A0A0V8JJ54</accession>
<gene>
    <name evidence="2" type="ORF">AS180_15515</name>
</gene>
<evidence type="ECO:0008006" key="4">
    <source>
        <dbReference type="Google" id="ProtNLM"/>
    </source>
</evidence>
<feature type="transmembrane region" description="Helical" evidence="1">
    <location>
        <begin position="107"/>
        <end position="125"/>
    </location>
</feature>
<protein>
    <recommendedName>
        <fullName evidence="4">DUF4181 domain-containing protein</fullName>
    </recommendedName>
</protein>
<feature type="transmembrane region" description="Helical" evidence="1">
    <location>
        <begin position="6"/>
        <end position="24"/>
    </location>
</feature>
<organism evidence="2 3">
    <name type="scientific">Priestia veravalensis</name>
    <dbReference type="NCBI Taxonomy" id="1414648"/>
    <lineage>
        <taxon>Bacteria</taxon>
        <taxon>Bacillati</taxon>
        <taxon>Bacillota</taxon>
        <taxon>Bacilli</taxon>
        <taxon>Bacillales</taxon>
        <taxon>Bacillaceae</taxon>
        <taxon>Priestia</taxon>
    </lineage>
</organism>
<feature type="transmembrane region" description="Helical" evidence="1">
    <location>
        <begin position="73"/>
        <end position="95"/>
    </location>
</feature>
<dbReference type="RefSeq" id="WP_025910275.1">
    <property type="nucleotide sequence ID" value="NZ_KQ758672.1"/>
</dbReference>
<evidence type="ECO:0000313" key="2">
    <source>
        <dbReference type="EMBL" id="KSU87001.1"/>
    </source>
</evidence>
<keyword evidence="1" id="KW-1133">Transmembrane helix</keyword>